<evidence type="ECO:0000256" key="1">
    <source>
        <dbReference type="ARBA" id="ARBA00010617"/>
    </source>
</evidence>
<evidence type="ECO:0000256" key="3">
    <source>
        <dbReference type="ARBA" id="ARBA00023002"/>
    </source>
</evidence>
<reference evidence="7" key="1">
    <citation type="journal article" date="2016" name="Nat. Genet.">
        <title>A high-quality carrot genome assembly provides new insights into carotenoid accumulation and asterid genome evolution.</title>
        <authorList>
            <person name="Iorizzo M."/>
            <person name="Ellison S."/>
            <person name="Senalik D."/>
            <person name="Zeng P."/>
            <person name="Satapoomin P."/>
            <person name="Huang J."/>
            <person name="Bowman M."/>
            <person name="Iovene M."/>
            <person name="Sanseverino W."/>
            <person name="Cavagnaro P."/>
            <person name="Yildiz M."/>
            <person name="Macko-Podgorni A."/>
            <person name="Moranska E."/>
            <person name="Grzebelus E."/>
            <person name="Grzebelus D."/>
            <person name="Ashrafi H."/>
            <person name="Zheng Z."/>
            <person name="Cheng S."/>
            <person name="Spooner D."/>
            <person name="Van Deynze A."/>
            <person name="Simon P."/>
        </authorList>
    </citation>
    <scope>NUCLEOTIDE SEQUENCE</scope>
    <source>
        <tissue evidence="7">Leaf</tissue>
    </source>
</reference>
<protein>
    <submittedName>
        <fullName evidence="7">Uncharacterized protein</fullName>
    </submittedName>
</protein>
<dbReference type="GO" id="GO:0016705">
    <property type="term" value="F:oxidoreductase activity, acting on paired donors, with incorporation or reduction of molecular oxygen"/>
    <property type="evidence" value="ECO:0007669"/>
    <property type="project" value="InterPro"/>
</dbReference>
<keyword evidence="3 6" id="KW-0560">Oxidoreductase</keyword>
<comment type="cofactor">
    <cofactor evidence="5">
        <name>heme</name>
        <dbReference type="ChEBI" id="CHEBI:30413"/>
    </cofactor>
</comment>
<comment type="similarity">
    <text evidence="1 6">Belongs to the cytochrome P450 family.</text>
</comment>
<keyword evidence="5 6" id="KW-0349">Heme</keyword>
<name>A0A175YS30_DAUCS</name>
<dbReference type="Gene3D" id="1.10.630.10">
    <property type="entry name" value="Cytochrome P450"/>
    <property type="match status" value="1"/>
</dbReference>
<organism evidence="7 8">
    <name type="scientific">Daucus carota subsp. sativus</name>
    <name type="common">Carrot</name>
    <dbReference type="NCBI Taxonomy" id="79200"/>
    <lineage>
        <taxon>Eukaryota</taxon>
        <taxon>Viridiplantae</taxon>
        <taxon>Streptophyta</taxon>
        <taxon>Embryophyta</taxon>
        <taxon>Tracheophyta</taxon>
        <taxon>Spermatophyta</taxon>
        <taxon>Magnoliopsida</taxon>
        <taxon>eudicotyledons</taxon>
        <taxon>Gunneridae</taxon>
        <taxon>Pentapetalae</taxon>
        <taxon>asterids</taxon>
        <taxon>campanulids</taxon>
        <taxon>Apiales</taxon>
        <taxon>Apiaceae</taxon>
        <taxon>Apioideae</taxon>
        <taxon>Scandiceae</taxon>
        <taxon>Daucinae</taxon>
        <taxon>Daucus</taxon>
        <taxon>Daucus sect. Daucus</taxon>
    </lineage>
</organism>
<dbReference type="InterPro" id="IPR036396">
    <property type="entry name" value="Cyt_P450_sf"/>
</dbReference>
<sequence>MEWNWNHVIWLALISLVSLVWHLKNRRGRSKLPPGPKGWPLIGNLLELGSLPHRRLEALKKDYGPVVWLNIGPIKTMVILSAGAAEELFKNHDINFADRFGNDSMRSHDYYMSSMAVGAYTSYWRTLRKICTVELFTNKRINETVLVRRRSVDELLVWIEKEADKGASDGIEVISFVFAALFNMVGNLTLSRDLVDPYSTISSEFCDTLSGFHQCLLHPNISDLFPWLSRFDLQGIRRRMDGYLGKAIEIISGFVKERVKERQKTQKLSSEQKKDFLDVLLDYRGTGRDELDSLSEHQVTIFLMEMFIAGTHTSSTTTEWALSELLQNPDQMKKVKAELARVVGAKTRLQESDIDNLPYLQAIMEETLRLHPPAPILLPRKAAQDTTFMGYNIPKNTQVLVNSWAIGRDEENWKDALSFRPERFLNSNINSKGQNYELLPFGAGRRICPGIPLAHRMVPLVLGSLLHHFEWELCDGLKKIDMTETLGATATKRELLRAIPKLKTI</sequence>
<evidence type="ECO:0000256" key="5">
    <source>
        <dbReference type="PIRSR" id="PIRSR602401-1"/>
    </source>
</evidence>
<dbReference type="PANTHER" id="PTHR47950">
    <property type="entry name" value="CYTOCHROME P450, FAMILY 76, SUBFAMILY C, POLYPEPTIDE 5-RELATED"/>
    <property type="match status" value="1"/>
</dbReference>
<gene>
    <name evidence="7" type="ORF">DCAR_0832713</name>
</gene>
<proteinExistence type="inferred from homology"/>
<dbReference type="GO" id="GO:0020037">
    <property type="term" value="F:heme binding"/>
    <property type="evidence" value="ECO:0007669"/>
    <property type="project" value="InterPro"/>
</dbReference>
<dbReference type="FunFam" id="1.10.630.10:FF:000007">
    <property type="entry name" value="Cytochrome P450 76C4"/>
    <property type="match status" value="1"/>
</dbReference>
<dbReference type="Proteomes" id="UP000077755">
    <property type="component" value="Chromosome 8"/>
</dbReference>
<keyword evidence="6" id="KW-0503">Monooxygenase</keyword>
<evidence type="ECO:0000256" key="2">
    <source>
        <dbReference type="ARBA" id="ARBA00022723"/>
    </source>
</evidence>
<dbReference type="SUPFAM" id="SSF48264">
    <property type="entry name" value="Cytochrome P450"/>
    <property type="match status" value="1"/>
</dbReference>
<keyword evidence="2 5" id="KW-0479">Metal-binding</keyword>
<dbReference type="EMBL" id="CP093350">
    <property type="protein sequence ID" value="WOH13204.1"/>
    <property type="molecule type" value="Genomic_DNA"/>
</dbReference>
<reference evidence="7" key="2">
    <citation type="submission" date="2022-03" db="EMBL/GenBank/DDBJ databases">
        <title>Draft title - Genomic analysis of global carrot germplasm unveils the trajectory of domestication and the origin of high carotenoid orange carrot.</title>
        <authorList>
            <person name="Iorizzo M."/>
            <person name="Ellison S."/>
            <person name="Senalik D."/>
            <person name="Macko-Podgorni A."/>
            <person name="Grzebelus D."/>
            <person name="Bostan H."/>
            <person name="Rolling W."/>
            <person name="Curaba J."/>
            <person name="Simon P."/>
        </authorList>
    </citation>
    <scope>NUCLEOTIDE SEQUENCE</scope>
    <source>
        <tissue evidence="7">Leaf</tissue>
    </source>
</reference>
<dbReference type="PROSITE" id="PS00086">
    <property type="entry name" value="CYTOCHROME_P450"/>
    <property type="match status" value="1"/>
</dbReference>
<dbReference type="PRINTS" id="PR00385">
    <property type="entry name" value="P450"/>
</dbReference>
<dbReference type="OMA" id="MFESTRA"/>
<dbReference type="InterPro" id="IPR001128">
    <property type="entry name" value="Cyt_P450"/>
</dbReference>
<dbReference type="InterPro" id="IPR017972">
    <property type="entry name" value="Cyt_P450_CS"/>
</dbReference>
<dbReference type="PANTHER" id="PTHR47950:SF14">
    <property type="entry name" value="CYTOCHROME P450 76A2-LIKE ISOFORM X1"/>
    <property type="match status" value="1"/>
</dbReference>
<dbReference type="PRINTS" id="PR00463">
    <property type="entry name" value="EP450I"/>
</dbReference>
<accession>A0A175YS30</accession>
<evidence type="ECO:0000313" key="8">
    <source>
        <dbReference type="Proteomes" id="UP000077755"/>
    </source>
</evidence>
<dbReference type="AlphaFoldDB" id="A0A175YS30"/>
<keyword evidence="4 5" id="KW-0408">Iron</keyword>
<evidence type="ECO:0000313" key="7">
    <source>
        <dbReference type="EMBL" id="WOH13204.1"/>
    </source>
</evidence>
<evidence type="ECO:0000256" key="4">
    <source>
        <dbReference type="ARBA" id="ARBA00023004"/>
    </source>
</evidence>
<dbReference type="GO" id="GO:0005506">
    <property type="term" value="F:iron ion binding"/>
    <property type="evidence" value="ECO:0007669"/>
    <property type="project" value="InterPro"/>
</dbReference>
<dbReference type="Pfam" id="PF00067">
    <property type="entry name" value="p450"/>
    <property type="match status" value="1"/>
</dbReference>
<dbReference type="InterPro" id="IPR002401">
    <property type="entry name" value="Cyt_P450_E_grp-I"/>
</dbReference>
<dbReference type="GO" id="GO:0004497">
    <property type="term" value="F:monooxygenase activity"/>
    <property type="evidence" value="ECO:0007669"/>
    <property type="project" value="UniProtKB-KW"/>
</dbReference>
<evidence type="ECO:0000256" key="6">
    <source>
        <dbReference type="RuleBase" id="RU000461"/>
    </source>
</evidence>
<dbReference type="Gramene" id="KZM85712">
    <property type="protein sequence ID" value="KZM85712"/>
    <property type="gene ID" value="DCAR_026866"/>
</dbReference>
<dbReference type="CDD" id="cd11073">
    <property type="entry name" value="CYP76-like"/>
    <property type="match status" value="1"/>
</dbReference>
<keyword evidence="8" id="KW-1185">Reference proteome</keyword>
<feature type="binding site" description="axial binding residue" evidence="5">
    <location>
        <position position="448"/>
    </location>
    <ligand>
        <name>heme</name>
        <dbReference type="ChEBI" id="CHEBI:30413"/>
    </ligand>
    <ligandPart>
        <name>Fe</name>
        <dbReference type="ChEBI" id="CHEBI:18248"/>
    </ligandPart>
</feature>